<evidence type="ECO:0000259" key="4">
    <source>
        <dbReference type="PROSITE" id="PS51677"/>
    </source>
</evidence>
<dbReference type="PROSITE" id="PS51677">
    <property type="entry name" value="NODB"/>
    <property type="match status" value="1"/>
</dbReference>
<dbReference type="EMBL" id="JAPDDS010000007">
    <property type="protein sequence ID" value="MCW1885862.1"/>
    <property type="molecule type" value="Genomic_DNA"/>
</dbReference>
<dbReference type="Gene3D" id="3.20.20.370">
    <property type="entry name" value="Glycoside hydrolase/deacetylase"/>
    <property type="match status" value="1"/>
</dbReference>
<evidence type="ECO:0000256" key="1">
    <source>
        <dbReference type="ARBA" id="ARBA00004613"/>
    </source>
</evidence>
<evidence type="ECO:0000313" key="6">
    <source>
        <dbReference type="Proteomes" id="UP001207930"/>
    </source>
</evidence>
<dbReference type="Proteomes" id="UP001207930">
    <property type="component" value="Unassembled WGS sequence"/>
</dbReference>
<accession>A0ABT3FQX4</accession>
<dbReference type="InterPro" id="IPR002509">
    <property type="entry name" value="NODB_dom"/>
</dbReference>
<protein>
    <submittedName>
        <fullName evidence="5">Polysaccharide deacetylase family protein</fullName>
    </submittedName>
</protein>
<feature type="chain" id="PRO_5045170721" evidence="3">
    <location>
        <begin position="16"/>
        <end position="382"/>
    </location>
</feature>
<dbReference type="InterPro" id="IPR051398">
    <property type="entry name" value="Polysacch_Deacetylase"/>
</dbReference>
<comment type="caution">
    <text evidence="5">The sequence shown here is derived from an EMBL/GenBank/DDBJ whole genome shotgun (WGS) entry which is preliminary data.</text>
</comment>
<dbReference type="InterPro" id="IPR011330">
    <property type="entry name" value="Glyco_hydro/deAcase_b/a-brl"/>
</dbReference>
<dbReference type="SUPFAM" id="SSF88713">
    <property type="entry name" value="Glycoside hydrolase/deacetylase"/>
    <property type="match status" value="1"/>
</dbReference>
<sequence length="382" mass="42252">MKFVLLLALLLPLHAQEPAPVTPSAEPAPPAVPDDGVRVSVLGYHDFSETATETEMVIRTSKFRKQMEAIKNAGLPVIPMADFQAWKRGEKEIADKSIVITIDDGWKAVYTDAYPILKEFGYPFTIFLYKNYVDGGGKALTTEMIKEMQKHGATVGSHSVSHSYPGPQRRKGAEAYDKFLRSEFGASKLFLEEKFGGSVTTYAYPGGIHTPEMDAISEALGYEHLFTVLPGKIRRSNDDHTLPRYIILGTRDRVFDLATGFNEVAGAPSTHSPEIAPQSTPYPVRPEPGVPIDSRLPRISADLSTVPDLDPKTLTMKVGGFGEVPAVYDEQTKSYTWQVNRRLRAPVCQVAVSWLDSKGKPPEVPLRWSFRIDAEAAYLPVE</sequence>
<evidence type="ECO:0000256" key="2">
    <source>
        <dbReference type="ARBA" id="ARBA00022729"/>
    </source>
</evidence>
<evidence type="ECO:0000256" key="3">
    <source>
        <dbReference type="SAM" id="SignalP"/>
    </source>
</evidence>
<organism evidence="5 6">
    <name type="scientific">Luteolibacter flavescens</name>
    <dbReference type="NCBI Taxonomy" id="1859460"/>
    <lineage>
        <taxon>Bacteria</taxon>
        <taxon>Pseudomonadati</taxon>
        <taxon>Verrucomicrobiota</taxon>
        <taxon>Verrucomicrobiia</taxon>
        <taxon>Verrucomicrobiales</taxon>
        <taxon>Verrucomicrobiaceae</taxon>
        <taxon>Luteolibacter</taxon>
    </lineage>
</organism>
<feature type="signal peptide" evidence="3">
    <location>
        <begin position="1"/>
        <end position="15"/>
    </location>
</feature>
<gene>
    <name evidence="5" type="ORF">OKA04_14070</name>
</gene>
<dbReference type="Pfam" id="PF01522">
    <property type="entry name" value="Polysacc_deac_1"/>
    <property type="match status" value="1"/>
</dbReference>
<keyword evidence="6" id="KW-1185">Reference proteome</keyword>
<keyword evidence="2 3" id="KW-0732">Signal</keyword>
<feature type="domain" description="NodB homology" evidence="4">
    <location>
        <begin position="96"/>
        <end position="382"/>
    </location>
</feature>
<dbReference type="RefSeq" id="WP_264501819.1">
    <property type="nucleotide sequence ID" value="NZ_JAPDDS010000007.1"/>
</dbReference>
<comment type="subcellular location">
    <subcellularLocation>
        <location evidence="1">Secreted</location>
    </subcellularLocation>
</comment>
<proteinExistence type="predicted"/>
<reference evidence="5 6" key="1">
    <citation type="submission" date="2022-10" db="EMBL/GenBank/DDBJ databases">
        <title>Luteolibacter flavescens strain MCCC 1K03193, whole genome shotgun sequencing project.</title>
        <authorList>
            <person name="Zhao G."/>
            <person name="Shen L."/>
        </authorList>
    </citation>
    <scope>NUCLEOTIDE SEQUENCE [LARGE SCALE GENOMIC DNA]</scope>
    <source>
        <strain evidence="5 6">MCCC 1K03193</strain>
    </source>
</reference>
<dbReference type="CDD" id="cd10973">
    <property type="entry name" value="CE4_DAC_u4_5s"/>
    <property type="match status" value="1"/>
</dbReference>
<evidence type="ECO:0000313" key="5">
    <source>
        <dbReference type="EMBL" id="MCW1885862.1"/>
    </source>
</evidence>
<dbReference type="PANTHER" id="PTHR34216:SF3">
    <property type="entry name" value="POLY-BETA-1,6-N-ACETYL-D-GLUCOSAMINE N-DEACETYLASE"/>
    <property type="match status" value="1"/>
</dbReference>
<dbReference type="PANTHER" id="PTHR34216">
    <property type="match status" value="1"/>
</dbReference>
<name>A0ABT3FQX4_9BACT</name>